<dbReference type="GO" id="GO:0015888">
    <property type="term" value="P:thiamine transport"/>
    <property type="evidence" value="ECO:0007669"/>
    <property type="project" value="TreeGrafter"/>
</dbReference>
<keyword evidence="4" id="KW-1185">Reference proteome</keyword>
<organism evidence="3 4">
    <name type="scientific">Breznakia blatticola</name>
    <dbReference type="NCBI Taxonomy" id="1754012"/>
    <lineage>
        <taxon>Bacteria</taxon>
        <taxon>Bacillati</taxon>
        <taxon>Bacillota</taxon>
        <taxon>Erysipelotrichia</taxon>
        <taxon>Erysipelotrichales</taxon>
        <taxon>Erysipelotrichaceae</taxon>
        <taxon>Breznakia</taxon>
    </lineage>
</organism>
<dbReference type="Proteomes" id="UP000294743">
    <property type="component" value="Unassembled WGS sequence"/>
</dbReference>
<accession>A0A4R7Z8B7</accession>
<dbReference type="PROSITE" id="PS51257">
    <property type="entry name" value="PROKAR_LIPOPROTEIN"/>
    <property type="match status" value="1"/>
</dbReference>
<proteinExistence type="predicted"/>
<dbReference type="AlphaFoldDB" id="A0A4R7Z8B7"/>
<gene>
    <name evidence="3" type="ORF">EDD63_1642</name>
</gene>
<feature type="signal peptide" evidence="2">
    <location>
        <begin position="1"/>
        <end position="22"/>
    </location>
</feature>
<dbReference type="PANTHER" id="PTHR30006:SF2">
    <property type="entry name" value="ABC TRANSPORTER SUBSTRATE-BINDING PROTEIN"/>
    <property type="match status" value="1"/>
</dbReference>
<dbReference type="RefSeq" id="WP_134171360.1">
    <property type="nucleotide sequence ID" value="NZ_SODD01000064.1"/>
</dbReference>
<dbReference type="SUPFAM" id="SSF53850">
    <property type="entry name" value="Periplasmic binding protein-like II"/>
    <property type="match status" value="1"/>
</dbReference>
<evidence type="ECO:0000256" key="1">
    <source>
        <dbReference type="ARBA" id="ARBA00022729"/>
    </source>
</evidence>
<dbReference type="Pfam" id="PF13343">
    <property type="entry name" value="SBP_bac_6"/>
    <property type="match status" value="1"/>
</dbReference>
<dbReference type="OrthoDB" id="179400at2"/>
<protein>
    <submittedName>
        <fullName evidence="3">Iron(III) transport system substrate-binding protein</fullName>
    </submittedName>
</protein>
<feature type="chain" id="PRO_5039165867" evidence="2">
    <location>
        <begin position="23"/>
        <end position="329"/>
    </location>
</feature>
<dbReference type="GO" id="GO:0030976">
    <property type="term" value="F:thiamine pyrophosphate binding"/>
    <property type="evidence" value="ECO:0007669"/>
    <property type="project" value="TreeGrafter"/>
</dbReference>
<comment type="caution">
    <text evidence="3">The sequence shown here is derived from an EMBL/GenBank/DDBJ whole genome shotgun (WGS) entry which is preliminary data.</text>
</comment>
<evidence type="ECO:0000313" key="4">
    <source>
        <dbReference type="Proteomes" id="UP000294743"/>
    </source>
</evidence>
<reference evidence="3 4" key="1">
    <citation type="submission" date="2019-03" db="EMBL/GenBank/DDBJ databases">
        <title>Genomic Encyclopedia of Type Strains, Phase IV (KMG-IV): sequencing the most valuable type-strain genomes for metagenomic binning, comparative biology and taxonomic classification.</title>
        <authorList>
            <person name="Goeker M."/>
        </authorList>
    </citation>
    <scope>NUCLEOTIDE SEQUENCE [LARGE SCALE GENOMIC DNA]</scope>
    <source>
        <strain evidence="3 4">DSM 28867</strain>
    </source>
</reference>
<dbReference type="PANTHER" id="PTHR30006">
    <property type="entry name" value="THIAMINE-BINDING PERIPLASMIC PROTEIN-RELATED"/>
    <property type="match status" value="1"/>
</dbReference>
<sequence>MSKLNKIIVVIILLACTLSGCAKKESSKVIIYSNADEEAQEVIKQVLDENGFKNKYILQAYGTNELGGKLLGEGIDVEADIVTMSSYYIDSAQSENKMFVNLDESVAPLEQTPKYRTPLLAIEGSLIINTKELEEANLPVPTSIKDLAKPVYKDHISIVDMAGSSTGWLLVQTLIDTYGEKEAEDLLVKIMRNAGPHLESSGSGPLKKVRAGEVAIGFGLRHQAVADKKEGLPIDFVDPKEGNYALTESIVVVKRSDKKTKLAKEMAKCIVEKGRVKLIENYPIPVYENEKADPEKVSKQTKQYTKPLTIDLLQKHLDLSEKCRIEARE</sequence>
<dbReference type="Gene3D" id="3.40.190.10">
    <property type="entry name" value="Periplasmic binding protein-like II"/>
    <property type="match status" value="2"/>
</dbReference>
<dbReference type="EMBL" id="SODD01000064">
    <property type="protein sequence ID" value="TDW08929.1"/>
    <property type="molecule type" value="Genomic_DNA"/>
</dbReference>
<evidence type="ECO:0000313" key="3">
    <source>
        <dbReference type="EMBL" id="TDW08929.1"/>
    </source>
</evidence>
<dbReference type="GO" id="GO:0030288">
    <property type="term" value="C:outer membrane-bounded periplasmic space"/>
    <property type="evidence" value="ECO:0007669"/>
    <property type="project" value="TreeGrafter"/>
</dbReference>
<name>A0A4R7Z8B7_9FIRM</name>
<evidence type="ECO:0000256" key="2">
    <source>
        <dbReference type="SAM" id="SignalP"/>
    </source>
</evidence>
<keyword evidence="1 2" id="KW-0732">Signal</keyword>
<dbReference type="GO" id="GO:0030975">
    <property type="term" value="F:thiamine binding"/>
    <property type="evidence" value="ECO:0007669"/>
    <property type="project" value="TreeGrafter"/>
</dbReference>